<dbReference type="EMBL" id="BTGU01000026">
    <property type="protein sequence ID" value="GMN47780.1"/>
    <property type="molecule type" value="Genomic_DNA"/>
</dbReference>
<name>A0AA88A8N9_FICCA</name>
<evidence type="ECO:0000313" key="2">
    <source>
        <dbReference type="Proteomes" id="UP001187192"/>
    </source>
</evidence>
<comment type="caution">
    <text evidence="1">The sequence shown here is derived from an EMBL/GenBank/DDBJ whole genome shotgun (WGS) entry which is preliminary data.</text>
</comment>
<protein>
    <submittedName>
        <fullName evidence="1">Uncharacterized protein</fullName>
    </submittedName>
</protein>
<dbReference type="Proteomes" id="UP001187192">
    <property type="component" value="Unassembled WGS sequence"/>
</dbReference>
<dbReference type="AlphaFoldDB" id="A0AA88A8N9"/>
<accession>A0AA88A8N9</accession>
<keyword evidence="2" id="KW-1185">Reference proteome</keyword>
<sequence length="116" mass="13349">MKNKLMRRFLPTWFCERRYPHNFSGGSRGSKSYLTRIADEPIMLLTRNVAPELQIEGCTKGWNANNFDLGRQDNAKLEEQHEEMMPSVTINDDNLVVNCTTAIQPRLAEDFLVSIC</sequence>
<proteinExistence type="predicted"/>
<reference evidence="1" key="1">
    <citation type="submission" date="2023-07" db="EMBL/GenBank/DDBJ databases">
        <title>draft genome sequence of fig (Ficus carica).</title>
        <authorList>
            <person name="Takahashi T."/>
            <person name="Nishimura K."/>
        </authorList>
    </citation>
    <scope>NUCLEOTIDE SEQUENCE</scope>
</reference>
<gene>
    <name evidence="1" type="ORF">TIFTF001_016952</name>
</gene>
<evidence type="ECO:0000313" key="1">
    <source>
        <dbReference type="EMBL" id="GMN47780.1"/>
    </source>
</evidence>
<organism evidence="1 2">
    <name type="scientific">Ficus carica</name>
    <name type="common">Common fig</name>
    <dbReference type="NCBI Taxonomy" id="3494"/>
    <lineage>
        <taxon>Eukaryota</taxon>
        <taxon>Viridiplantae</taxon>
        <taxon>Streptophyta</taxon>
        <taxon>Embryophyta</taxon>
        <taxon>Tracheophyta</taxon>
        <taxon>Spermatophyta</taxon>
        <taxon>Magnoliopsida</taxon>
        <taxon>eudicotyledons</taxon>
        <taxon>Gunneridae</taxon>
        <taxon>Pentapetalae</taxon>
        <taxon>rosids</taxon>
        <taxon>fabids</taxon>
        <taxon>Rosales</taxon>
        <taxon>Moraceae</taxon>
        <taxon>Ficeae</taxon>
        <taxon>Ficus</taxon>
    </lineage>
</organism>